<protein>
    <submittedName>
        <fullName evidence="1">Uncharacterized protein</fullName>
    </submittedName>
</protein>
<gene>
    <name evidence="1" type="ORF">GMLC_31790</name>
</gene>
<comment type="caution">
    <text evidence="1">The sequence shown here is derived from an EMBL/GenBank/DDBJ whole genome shotgun (WGS) entry which is preliminary data.</text>
</comment>
<evidence type="ECO:0000313" key="2">
    <source>
        <dbReference type="Proteomes" id="UP000587586"/>
    </source>
</evidence>
<dbReference type="Proteomes" id="UP000587586">
    <property type="component" value="Unassembled WGS sequence"/>
</dbReference>
<keyword evidence="2" id="KW-1185">Reference proteome</keyword>
<dbReference type="EMBL" id="BLXZ01000006">
    <property type="protein sequence ID" value="GFO69600.1"/>
    <property type="molecule type" value="Genomic_DNA"/>
</dbReference>
<sequence>MKIYLFDNETGCYQGEDFVDGPLDDSVPTSFTGATTIAPPPFGPGQVPIFQSLSAAWQICRITDLKRGGRNP</sequence>
<dbReference type="AlphaFoldDB" id="A0A6V8NAX4"/>
<organism evidence="1 2">
    <name type="scientific">Geomonas limicola</name>
    <dbReference type="NCBI Taxonomy" id="2740186"/>
    <lineage>
        <taxon>Bacteria</taxon>
        <taxon>Pseudomonadati</taxon>
        <taxon>Thermodesulfobacteriota</taxon>
        <taxon>Desulfuromonadia</taxon>
        <taxon>Geobacterales</taxon>
        <taxon>Geobacteraceae</taxon>
        <taxon>Geomonas</taxon>
    </lineage>
</organism>
<name>A0A6V8NAX4_9BACT</name>
<dbReference type="RefSeq" id="WP_183362178.1">
    <property type="nucleotide sequence ID" value="NZ_BLXZ01000006.1"/>
</dbReference>
<proteinExistence type="predicted"/>
<reference evidence="2" key="1">
    <citation type="submission" date="2020-06" db="EMBL/GenBank/DDBJ databases">
        <title>Draft genomic sequecing of Geomonas sp. Red745.</title>
        <authorList>
            <person name="Itoh H."/>
            <person name="Xu Z.X."/>
            <person name="Ushijima N."/>
            <person name="Masuda Y."/>
            <person name="Shiratori Y."/>
            <person name="Senoo K."/>
        </authorList>
    </citation>
    <scope>NUCLEOTIDE SEQUENCE [LARGE SCALE GENOMIC DNA]</scope>
    <source>
        <strain evidence="2">Red745</strain>
    </source>
</reference>
<accession>A0A6V8NAX4</accession>
<evidence type="ECO:0000313" key="1">
    <source>
        <dbReference type="EMBL" id="GFO69600.1"/>
    </source>
</evidence>